<reference evidence="1" key="1">
    <citation type="submission" date="2014-11" db="EMBL/GenBank/DDBJ databases">
        <authorList>
            <person name="Amaro Gonzalez C."/>
        </authorList>
    </citation>
    <scope>NUCLEOTIDE SEQUENCE</scope>
</reference>
<reference evidence="1" key="2">
    <citation type="journal article" date="2015" name="Fish Shellfish Immunol.">
        <title>Early steps in the European eel (Anguilla anguilla)-Vibrio vulnificus interaction in the gills: Role of the RtxA13 toxin.</title>
        <authorList>
            <person name="Callol A."/>
            <person name="Pajuelo D."/>
            <person name="Ebbesson L."/>
            <person name="Teles M."/>
            <person name="MacKenzie S."/>
            <person name="Amaro C."/>
        </authorList>
    </citation>
    <scope>NUCLEOTIDE SEQUENCE</scope>
</reference>
<organism evidence="1">
    <name type="scientific">Anguilla anguilla</name>
    <name type="common">European freshwater eel</name>
    <name type="synonym">Muraena anguilla</name>
    <dbReference type="NCBI Taxonomy" id="7936"/>
    <lineage>
        <taxon>Eukaryota</taxon>
        <taxon>Metazoa</taxon>
        <taxon>Chordata</taxon>
        <taxon>Craniata</taxon>
        <taxon>Vertebrata</taxon>
        <taxon>Euteleostomi</taxon>
        <taxon>Actinopterygii</taxon>
        <taxon>Neopterygii</taxon>
        <taxon>Teleostei</taxon>
        <taxon>Anguilliformes</taxon>
        <taxon>Anguillidae</taxon>
        <taxon>Anguilla</taxon>
    </lineage>
</organism>
<sequence length="43" mass="4948">MWLPKNLKLETLSTSSPLMYRGERSSQCLLKSMMSSFSFFGVQ</sequence>
<dbReference type="AlphaFoldDB" id="A0A0E9UX20"/>
<evidence type="ECO:0000313" key="1">
    <source>
        <dbReference type="EMBL" id="JAH69528.1"/>
    </source>
</evidence>
<protein>
    <submittedName>
        <fullName evidence="1">Uncharacterized protein</fullName>
    </submittedName>
</protein>
<accession>A0A0E9UX20</accession>
<name>A0A0E9UX20_ANGAN</name>
<dbReference type="EMBL" id="GBXM01039049">
    <property type="protein sequence ID" value="JAH69528.1"/>
    <property type="molecule type" value="Transcribed_RNA"/>
</dbReference>
<proteinExistence type="predicted"/>